<dbReference type="SMART" id="SM01080">
    <property type="entry name" value="CHASE2"/>
    <property type="match status" value="1"/>
</dbReference>
<evidence type="ECO:0000259" key="10">
    <source>
        <dbReference type="PROSITE" id="PS50109"/>
    </source>
</evidence>
<dbReference type="InterPro" id="IPR003594">
    <property type="entry name" value="HATPase_dom"/>
</dbReference>
<dbReference type="AlphaFoldDB" id="A0AAE3NCE2"/>
<dbReference type="SMART" id="SM00388">
    <property type="entry name" value="HisKA"/>
    <property type="match status" value="1"/>
</dbReference>
<dbReference type="PIRSF" id="PIRSF037347">
    <property type="entry name" value="STHK_CHASE2_PAS_prd"/>
    <property type="match status" value="1"/>
</dbReference>
<feature type="transmembrane region" description="Helical" evidence="9">
    <location>
        <begin position="25"/>
        <end position="43"/>
    </location>
</feature>
<protein>
    <recommendedName>
        <fullName evidence="2">histidine kinase</fullName>
        <ecNumber evidence="2">2.7.13.3</ecNumber>
    </recommendedName>
</protein>
<keyword evidence="9" id="KW-1133">Transmembrane helix</keyword>
<dbReference type="InterPro" id="IPR050351">
    <property type="entry name" value="BphY/WalK/GraS-like"/>
</dbReference>
<evidence type="ECO:0000256" key="4">
    <source>
        <dbReference type="ARBA" id="ARBA00022679"/>
    </source>
</evidence>
<dbReference type="InterPro" id="IPR036097">
    <property type="entry name" value="HisK_dim/P_sf"/>
</dbReference>
<keyword evidence="4" id="KW-0808">Transferase</keyword>
<dbReference type="InterPro" id="IPR017181">
    <property type="entry name" value="Sig_transdc_His_kin_CHASE2"/>
</dbReference>
<name>A0AAE3NCE2_9BURK</name>
<dbReference type="Pfam" id="PF02518">
    <property type="entry name" value="HATPase_c"/>
    <property type="match status" value="1"/>
</dbReference>
<evidence type="ECO:0000256" key="5">
    <source>
        <dbReference type="ARBA" id="ARBA00022741"/>
    </source>
</evidence>
<evidence type="ECO:0000256" key="6">
    <source>
        <dbReference type="ARBA" id="ARBA00022777"/>
    </source>
</evidence>
<dbReference type="GO" id="GO:0005524">
    <property type="term" value="F:ATP binding"/>
    <property type="evidence" value="ECO:0007669"/>
    <property type="project" value="UniProtKB-KW"/>
</dbReference>
<dbReference type="Pfam" id="PF00512">
    <property type="entry name" value="HisKA"/>
    <property type="match status" value="1"/>
</dbReference>
<evidence type="ECO:0000256" key="3">
    <source>
        <dbReference type="ARBA" id="ARBA00022553"/>
    </source>
</evidence>
<dbReference type="PRINTS" id="PR00344">
    <property type="entry name" value="BCTRLSENSOR"/>
</dbReference>
<feature type="domain" description="Histidine kinase" evidence="10">
    <location>
        <begin position="570"/>
        <end position="784"/>
    </location>
</feature>
<dbReference type="InterPro" id="IPR005467">
    <property type="entry name" value="His_kinase_dom"/>
</dbReference>
<dbReference type="EMBL" id="JAQIPB010000010">
    <property type="protein sequence ID" value="MDA7418633.1"/>
    <property type="molecule type" value="Genomic_DNA"/>
</dbReference>
<dbReference type="PROSITE" id="PS50109">
    <property type="entry name" value="HIS_KIN"/>
    <property type="match status" value="1"/>
</dbReference>
<evidence type="ECO:0000256" key="2">
    <source>
        <dbReference type="ARBA" id="ARBA00012438"/>
    </source>
</evidence>
<dbReference type="EC" id="2.7.13.3" evidence="2"/>
<dbReference type="CDD" id="cd00075">
    <property type="entry name" value="HATPase"/>
    <property type="match status" value="1"/>
</dbReference>
<evidence type="ECO:0000256" key="1">
    <source>
        <dbReference type="ARBA" id="ARBA00000085"/>
    </source>
</evidence>
<dbReference type="PANTHER" id="PTHR42878">
    <property type="entry name" value="TWO-COMPONENT HISTIDINE KINASE"/>
    <property type="match status" value="1"/>
</dbReference>
<keyword evidence="3" id="KW-0597">Phosphoprotein</keyword>
<keyword evidence="8" id="KW-0902">Two-component regulatory system</keyword>
<dbReference type="InterPro" id="IPR036890">
    <property type="entry name" value="HATPase_C_sf"/>
</dbReference>
<evidence type="ECO:0000313" key="12">
    <source>
        <dbReference type="Proteomes" id="UP001212602"/>
    </source>
</evidence>
<keyword evidence="12" id="KW-1185">Reference proteome</keyword>
<gene>
    <name evidence="11" type="ORF">PGB34_19860</name>
</gene>
<evidence type="ECO:0000256" key="9">
    <source>
        <dbReference type="SAM" id="Phobius"/>
    </source>
</evidence>
<dbReference type="InterPro" id="IPR004358">
    <property type="entry name" value="Sig_transdc_His_kin-like_C"/>
</dbReference>
<evidence type="ECO:0000313" key="11">
    <source>
        <dbReference type="EMBL" id="MDA7418633.1"/>
    </source>
</evidence>
<dbReference type="GO" id="GO:0030295">
    <property type="term" value="F:protein kinase activator activity"/>
    <property type="evidence" value="ECO:0007669"/>
    <property type="project" value="TreeGrafter"/>
</dbReference>
<keyword evidence="6" id="KW-0418">Kinase</keyword>
<dbReference type="Gene3D" id="3.30.450.20">
    <property type="entry name" value="PAS domain"/>
    <property type="match status" value="1"/>
</dbReference>
<evidence type="ECO:0000256" key="7">
    <source>
        <dbReference type="ARBA" id="ARBA00022840"/>
    </source>
</evidence>
<feature type="transmembrane region" description="Helical" evidence="9">
    <location>
        <begin position="343"/>
        <end position="362"/>
    </location>
</feature>
<proteinExistence type="predicted"/>
<keyword evidence="9" id="KW-0812">Transmembrane</keyword>
<dbReference type="Gene3D" id="1.10.287.130">
    <property type="match status" value="1"/>
</dbReference>
<dbReference type="CDD" id="cd00082">
    <property type="entry name" value="HisKA"/>
    <property type="match status" value="1"/>
</dbReference>
<dbReference type="SMART" id="SM00387">
    <property type="entry name" value="HATPase_c"/>
    <property type="match status" value="1"/>
</dbReference>
<dbReference type="RefSeq" id="WP_271429839.1">
    <property type="nucleotide sequence ID" value="NZ_JAQIPB010000010.1"/>
</dbReference>
<reference evidence="11" key="1">
    <citation type="submission" date="2023-01" db="EMBL/GenBank/DDBJ databases">
        <title>Xenophilus mangrovi sp. nov., isolated from soil of Mangrove nature reserve.</title>
        <authorList>
            <person name="Xu S."/>
            <person name="Liu Z."/>
            <person name="Xu Y."/>
        </authorList>
    </citation>
    <scope>NUCLEOTIDE SEQUENCE</scope>
    <source>
        <strain evidence="11">YW8</strain>
    </source>
</reference>
<dbReference type="GO" id="GO:0000155">
    <property type="term" value="F:phosphorelay sensor kinase activity"/>
    <property type="evidence" value="ECO:0007669"/>
    <property type="project" value="InterPro"/>
</dbReference>
<keyword evidence="9" id="KW-0472">Membrane</keyword>
<dbReference type="InterPro" id="IPR003661">
    <property type="entry name" value="HisK_dim/P_dom"/>
</dbReference>
<comment type="catalytic activity">
    <reaction evidence="1">
        <text>ATP + protein L-histidine = ADP + protein N-phospho-L-histidine.</text>
        <dbReference type="EC" id="2.7.13.3"/>
    </reaction>
</comment>
<evidence type="ECO:0000256" key="8">
    <source>
        <dbReference type="ARBA" id="ARBA00023012"/>
    </source>
</evidence>
<dbReference type="Proteomes" id="UP001212602">
    <property type="component" value="Unassembled WGS sequence"/>
</dbReference>
<comment type="caution">
    <text evidence="11">The sequence shown here is derived from an EMBL/GenBank/DDBJ whole genome shotgun (WGS) entry which is preliminary data.</text>
</comment>
<sequence length="802" mass="88151">MHAPASAPESSAALRTAHWLGRRGSWAYFSLGCLLLAALLSWVRPFTSIDRLLQDHTLAHWHRHHGDDIVIVELDERSLEVMGRDLWNRSLHARVLQNIAAQAPRCIGLDLPLSDRDAPDVQENALLAAQIERSGCVVLPMRLEMRGSGAPFERTPTLELARVASAIGHDHLEVDADGVVRSVYAREGFEGRLWPHFVDVLQKAAQADASAAAPLPFPPLPAPPGAMQGPWQQQDKQVLMFSEGKPPFRRISYFDVWAGHAPADIFTARYVLVGITAQGAAQFHGTPVQDKWAPRAAVEIYAYLLEGRIDDKPVAVSQPWQDVMLNLLPLTVLLLCLQRLRPWGMLALVLGLQAFLIGVQLARPWLGLQFSPAVGFLALLVVYPAWIGLRLGLALRRIRNTTAELNSEFDGFPLLPAPIAGGNGDFLDRQVSALSQAAIRMRDLHRFARDGLDHLPDPLLVLDVRAHVLIANRAALIHWGAADLAAQDAHALLGNLKVRANGSAMVPPGALGQSLAPRMGEATDDQERSLLVRCVPFFDTLQRHVGWMVALVDITRMRQAQSQRDEALRFISHDMREPMAAILTVLQLLRAPVDAASLPRMLERIHRHASTGLELADGFVNVARVEVQAFQPTCVDLVPLLQEAVDLAWVQGRARQVDVRITHGPAQACVRGDRSLLRRALANVMSNALKYSPTGGEVLCWIDEGPESWRLSVRDQGPGIPPELQSQLFVPFHRLHHESHPEVHGVGLGLLLVRTVMQRHGGGVQIQSAAGDGCCVSLQLVRIEPEDLTTDFGTDSTQQHAP</sequence>
<dbReference type="SUPFAM" id="SSF55874">
    <property type="entry name" value="ATPase domain of HSP90 chaperone/DNA topoisomerase II/histidine kinase"/>
    <property type="match status" value="1"/>
</dbReference>
<dbReference type="GO" id="GO:0000156">
    <property type="term" value="F:phosphorelay response regulator activity"/>
    <property type="evidence" value="ECO:0007669"/>
    <property type="project" value="TreeGrafter"/>
</dbReference>
<dbReference type="GO" id="GO:0007234">
    <property type="term" value="P:osmosensory signaling via phosphorelay pathway"/>
    <property type="evidence" value="ECO:0007669"/>
    <property type="project" value="TreeGrafter"/>
</dbReference>
<dbReference type="SUPFAM" id="SSF47384">
    <property type="entry name" value="Homodimeric domain of signal transducing histidine kinase"/>
    <property type="match status" value="1"/>
</dbReference>
<dbReference type="PANTHER" id="PTHR42878:SF7">
    <property type="entry name" value="SENSOR HISTIDINE KINASE GLRK"/>
    <property type="match status" value="1"/>
</dbReference>
<accession>A0AAE3NCE2</accession>
<keyword evidence="7" id="KW-0067">ATP-binding</keyword>
<keyword evidence="5" id="KW-0547">Nucleotide-binding</keyword>
<dbReference type="Pfam" id="PF05226">
    <property type="entry name" value="CHASE2"/>
    <property type="match status" value="1"/>
</dbReference>
<dbReference type="Gene3D" id="3.30.565.10">
    <property type="entry name" value="Histidine kinase-like ATPase, C-terminal domain"/>
    <property type="match status" value="1"/>
</dbReference>
<dbReference type="InterPro" id="IPR007890">
    <property type="entry name" value="CHASE2"/>
</dbReference>
<organism evidence="11 12">
    <name type="scientific">Xenophilus arseniciresistens</name>
    <dbReference type="NCBI Taxonomy" id="1283306"/>
    <lineage>
        <taxon>Bacteria</taxon>
        <taxon>Pseudomonadati</taxon>
        <taxon>Pseudomonadota</taxon>
        <taxon>Betaproteobacteria</taxon>
        <taxon>Burkholderiales</taxon>
        <taxon>Comamonadaceae</taxon>
        <taxon>Xenophilus</taxon>
    </lineage>
</organism>
<feature type="transmembrane region" description="Helical" evidence="9">
    <location>
        <begin position="368"/>
        <end position="389"/>
    </location>
</feature>